<accession>A0A3M7QJZ2</accession>
<sequence>MPIPARMKNFKKNTNNFDITLGPHHKKKSKEKALHKNSNINNTANVFSIIFPLDKIRLLKKIYALIVLEPQHRELTAKDDKISNWN</sequence>
<keyword evidence="3" id="KW-1185">Reference proteome</keyword>
<dbReference type="EMBL" id="REGN01005999">
    <property type="protein sequence ID" value="RNA11278.1"/>
    <property type="molecule type" value="Genomic_DNA"/>
</dbReference>
<dbReference type="Proteomes" id="UP000276133">
    <property type="component" value="Unassembled WGS sequence"/>
</dbReference>
<name>A0A3M7QJZ2_BRAPC</name>
<evidence type="ECO:0000313" key="2">
    <source>
        <dbReference type="EMBL" id="RNA11278.1"/>
    </source>
</evidence>
<protein>
    <submittedName>
        <fullName evidence="2">Uncharacterized protein</fullName>
    </submittedName>
</protein>
<proteinExistence type="predicted"/>
<comment type="caution">
    <text evidence="2">The sequence shown here is derived from an EMBL/GenBank/DDBJ whole genome shotgun (WGS) entry which is preliminary data.</text>
</comment>
<dbReference type="AlphaFoldDB" id="A0A3M7QJZ2"/>
<organism evidence="2 3">
    <name type="scientific">Brachionus plicatilis</name>
    <name type="common">Marine rotifer</name>
    <name type="synonym">Brachionus muelleri</name>
    <dbReference type="NCBI Taxonomy" id="10195"/>
    <lineage>
        <taxon>Eukaryota</taxon>
        <taxon>Metazoa</taxon>
        <taxon>Spiralia</taxon>
        <taxon>Gnathifera</taxon>
        <taxon>Rotifera</taxon>
        <taxon>Eurotatoria</taxon>
        <taxon>Monogononta</taxon>
        <taxon>Pseudotrocha</taxon>
        <taxon>Ploima</taxon>
        <taxon>Brachionidae</taxon>
        <taxon>Brachionus</taxon>
    </lineage>
</organism>
<evidence type="ECO:0000256" key="1">
    <source>
        <dbReference type="SAM" id="MobiDB-lite"/>
    </source>
</evidence>
<gene>
    <name evidence="2" type="ORF">BpHYR1_014837</name>
</gene>
<reference evidence="2 3" key="1">
    <citation type="journal article" date="2018" name="Sci. Rep.">
        <title>Genomic signatures of local adaptation to the degree of environmental predictability in rotifers.</title>
        <authorList>
            <person name="Franch-Gras L."/>
            <person name="Hahn C."/>
            <person name="Garcia-Roger E.M."/>
            <person name="Carmona M.J."/>
            <person name="Serra M."/>
            <person name="Gomez A."/>
        </authorList>
    </citation>
    <scope>NUCLEOTIDE SEQUENCE [LARGE SCALE GENOMIC DNA]</scope>
    <source>
        <strain evidence="2">HYR1</strain>
    </source>
</reference>
<feature type="compositionally biased region" description="Basic residues" evidence="1">
    <location>
        <begin position="23"/>
        <end position="35"/>
    </location>
</feature>
<feature type="region of interest" description="Disordered" evidence="1">
    <location>
        <begin position="1"/>
        <end position="36"/>
    </location>
</feature>
<evidence type="ECO:0000313" key="3">
    <source>
        <dbReference type="Proteomes" id="UP000276133"/>
    </source>
</evidence>